<proteinExistence type="predicted"/>
<reference evidence="3" key="1">
    <citation type="submission" date="2014-06" db="EMBL/GenBank/DDBJ databases">
        <authorList>
            <person name="Le Roux Frederique"/>
        </authorList>
    </citation>
    <scope>NUCLEOTIDE SEQUENCE [LARGE SCALE GENOMIC DNA]</scope>
    <source>
        <strain evidence="3">J5-5</strain>
    </source>
</reference>
<sequence length="424" mass="48685">MSNWTEKLSNHPLHDTLDQLLSWVQLEVDTITDDISEVRRFENVIRRVQHNLKQVDPEFVAINELDAFNTALRHQNVWNQVNSFHSNGNAAHIRNANNQLTNALANKYWLVSPMEGGPKVEQDHLREIYDDLASKFQDLKDKLENLQKEKGELETVIENRRQEVDQQISQWQQQFSDAQEKRSENYQDWKSSLDKDIRGDSKQLKTDTANELNSIKKETLSALDDLKTQSENKHKQIQELYELASGDSISGGYTKTAKNEEEQANLWRWLSLSFVLATVFWIYSAYDEYRAESPSQVKVTATVKQSPISHTSSTEKVEGFNWSKYLLTFSLTGVLLFGAGYTAQQSSKHREEARRTRRFALQVKALDPYISSLDFQDQTEIKKKLTEKFFNGVDHTAPLPDTTSISPKVASQLVQALTDIAKGK</sequence>
<dbReference type="RefSeq" id="WP_048666197.1">
    <property type="nucleotide sequence ID" value="NZ_AP025478.1"/>
</dbReference>
<comment type="caution">
    <text evidence="2">The sequence shown here is derived from an EMBL/GenBank/DDBJ whole genome shotgun (WGS) entry which is preliminary data.</text>
</comment>
<evidence type="ECO:0000313" key="3">
    <source>
        <dbReference type="Proteomes" id="UP000049495"/>
    </source>
</evidence>
<dbReference type="EMBL" id="CCJV01000039">
    <property type="protein sequence ID" value="CDS98415.1"/>
    <property type="molecule type" value="Genomic_DNA"/>
</dbReference>
<protein>
    <submittedName>
        <fullName evidence="2">Uncharacterized protein</fullName>
    </submittedName>
</protein>
<evidence type="ECO:0000256" key="1">
    <source>
        <dbReference type="SAM" id="Coils"/>
    </source>
</evidence>
<organism evidence="2 3">
    <name type="scientific">Vibrio crassostreae</name>
    <dbReference type="NCBI Taxonomy" id="246167"/>
    <lineage>
        <taxon>Bacteria</taxon>
        <taxon>Pseudomonadati</taxon>
        <taxon>Pseudomonadota</taxon>
        <taxon>Gammaproteobacteria</taxon>
        <taxon>Vibrionales</taxon>
        <taxon>Vibrionaceae</taxon>
        <taxon>Vibrio</taxon>
    </lineage>
</organism>
<dbReference type="GeneID" id="93903374"/>
<name>A0A822MMS9_9VIBR</name>
<accession>A0A822MMS9</accession>
<feature type="coiled-coil region" evidence="1">
    <location>
        <begin position="129"/>
        <end position="181"/>
    </location>
</feature>
<dbReference type="AlphaFoldDB" id="A0A822MMS9"/>
<evidence type="ECO:0000313" key="2">
    <source>
        <dbReference type="EMBL" id="CDS98415.1"/>
    </source>
</evidence>
<dbReference type="Proteomes" id="UP000049495">
    <property type="component" value="Unassembled WGS sequence"/>
</dbReference>
<gene>
    <name evidence="2" type="ORF">VCR5J5_1330004</name>
</gene>
<keyword evidence="1" id="KW-0175">Coiled coil</keyword>